<accession>A0ABX7GYG7</accession>
<name>A0ABX7GYG7_9GAMM</name>
<dbReference type="Proteomes" id="UP000663181">
    <property type="component" value="Chromosome"/>
</dbReference>
<dbReference type="RefSeq" id="WP_188799107.1">
    <property type="nucleotide sequence ID" value="NZ_BMIZ01000001.1"/>
</dbReference>
<evidence type="ECO:0000313" key="2">
    <source>
        <dbReference type="Proteomes" id="UP000663181"/>
    </source>
</evidence>
<dbReference type="InterPro" id="IPR014710">
    <property type="entry name" value="RmlC-like_jellyroll"/>
</dbReference>
<evidence type="ECO:0000313" key="1">
    <source>
        <dbReference type="EMBL" id="QRN55541.1"/>
    </source>
</evidence>
<reference evidence="1 2" key="1">
    <citation type="submission" date="2020-10" db="EMBL/GenBank/DDBJ databases">
        <title>Phylogeny of dyella-like bacteria.</title>
        <authorList>
            <person name="Fu J."/>
        </authorList>
    </citation>
    <scope>NUCLEOTIDE SEQUENCE [LARGE SCALE GENOMIC DNA]</scope>
    <source>
        <strain evidence="1 2">DHOB09</strain>
    </source>
</reference>
<gene>
    <name evidence="1" type="ORF">ISN74_09565</name>
</gene>
<dbReference type="EMBL" id="CP064030">
    <property type="protein sequence ID" value="QRN55541.1"/>
    <property type="molecule type" value="Genomic_DNA"/>
</dbReference>
<evidence type="ECO:0008006" key="3">
    <source>
        <dbReference type="Google" id="ProtNLM"/>
    </source>
</evidence>
<dbReference type="SUPFAM" id="SSF51182">
    <property type="entry name" value="RmlC-like cupins"/>
    <property type="match status" value="1"/>
</dbReference>
<organism evidence="1 2">
    <name type="scientific">Dyella caseinilytica</name>
    <dbReference type="NCBI Taxonomy" id="1849581"/>
    <lineage>
        <taxon>Bacteria</taxon>
        <taxon>Pseudomonadati</taxon>
        <taxon>Pseudomonadota</taxon>
        <taxon>Gammaproteobacteria</taxon>
        <taxon>Lysobacterales</taxon>
        <taxon>Rhodanobacteraceae</taxon>
        <taxon>Dyella</taxon>
    </lineage>
</organism>
<dbReference type="InterPro" id="IPR011051">
    <property type="entry name" value="RmlC_Cupin_sf"/>
</dbReference>
<sequence length="142" mass="15595">MSKINFQQTQVVLPESIKWTKQEGFPDFSLENASLFGDIDGGGLYFSLLRWYPGYMSAPHFYRTDRICVVVSGTWWVNSGADFDPNNCIPTTPGSYIHRAAGTPHYDGVIAGAKEPTVIAICGIAPVEVGLVDPSQPGWRQV</sequence>
<protein>
    <recommendedName>
        <fullName evidence="3">ChrR-like protein with cupin domain</fullName>
    </recommendedName>
</protein>
<proteinExistence type="predicted"/>
<dbReference type="Gene3D" id="2.60.120.10">
    <property type="entry name" value="Jelly Rolls"/>
    <property type="match status" value="1"/>
</dbReference>
<keyword evidence="2" id="KW-1185">Reference proteome</keyword>